<reference evidence="6" key="1">
    <citation type="submission" date="2022-11" db="UniProtKB">
        <authorList>
            <consortium name="WormBaseParasite"/>
        </authorList>
    </citation>
    <scope>IDENTIFICATION</scope>
</reference>
<evidence type="ECO:0000256" key="1">
    <source>
        <dbReference type="ARBA" id="ARBA00005854"/>
    </source>
</evidence>
<evidence type="ECO:0000259" key="4">
    <source>
        <dbReference type="Pfam" id="PF00389"/>
    </source>
</evidence>
<accession>A0A915D854</accession>
<dbReference type="SUPFAM" id="SSF52283">
    <property type="entry name" value="Formate/glycerate dehydrogenase catalytic domain-like"/>
    <property type="match status" value="1"/>
</dbReference>
<proteinExistence type="inferred from homology"/>
<dbReference type="PANTHER" id="PTHR42789:SF1">
    <property type="entry name" value="D-ISOMER SPECIFIC 2-HYDROXYACID DEHYDROGENASE FAMILY PROTEIN (AFU_ORTHOLOGUE AFUA_6G10090)"/>
    <property type="match status" value="1"/>
</dbReference>
<dbReference type="Pfam" id="PF00389">
    <property type="entry name" value="2-Hacid_dh"/>
    <property type="match status" value="1"/>
</dbReference>
<feature type="domain" description="D-isomer specific 2-hydroxyacid dehydrogenase catalytic" evidence="4">
    <location>
        <begin position="9"/>
        <end position="102"/>
    </location>
</feature>
<keyword evidence="2" id="KW-0560">Oxidoreductase</keyword>
<dbReference type="GO" id="GO:0016616">
    <property type="term" value="F:oxidoreductase activity, acting on the CH-OH group of donors, NAD or NADP as acceptor"/>
    <property type="evidence" value="ECO:0007669"/>
    <property type="project" value="InterPro"/>
</dbReference>
<keyword evidence="3" id="KW-0520">NAD</keyword>
<dbReference type="PANTHER" id="PTHR42789">
    <property type="entry name" value="D-ISOMER SPECIFIC 2-HYDROXYACID DEHYDROGENASE FAMILY PROTEIN (AFU_ORTHOLOGUE AFUA_6G10090)"/>
    <property type="match status" value="1"/>
</dbReference>
<dbReference type="Gene3D" id="3.40.50.720">
    <property type="entry name" value="NAD(P)-binding Rossmann-like Domain"/>
    <property type="match status" value="1"/>
</dbReference>
<evidence type="ECO:0000256" key="2">
    <source>
        <dbReference type="ARBA" id="ARBA00023002"/>
    </source>
</evidence>
<name>A0A915D854_9BILA</name>
<dbReference type="Proteomes" id="UP000887574">
    <property type="component" value="Unplaced"/>
</dbReference>
<protein>
    <submittedName>
        <fullName evidence="6">D-isomer specific 2-hydroxyacid dehydrogenase catalytic domain-containing protein</fullName>
    </submittedName>
</protein>
<dbReference type="AlphaFoldDB" id="A0A915D854"/>
<organism evidence="5 6">
    <name type="scientific">Ditylenchus dipsaci</name>
    <dbReference type="NCBI Taxonomy" id="166011"/>
    <lineage>
        <taxon>Eukaryota</taxon>
        <taxon>Metazoa</taxon>
        <taxon>Ecdysozoa</taxon>
        <taxon>Nematoda</taxon>
        <taxon>Chromadorea</taxon>
        <taxon>Rhabditida</taxon>
        <taxon>Tylenchina</taxon>
        <taxon>Tylenchomorpha</taxon>
        <taxon>Sphaerularioidea</taxon>
        <taxon>Anguinidae</taxon>
        <taxon>Anguininae</taxon>
        <taxon>Ditylenchus</taxon>
    </lineage>
</organism>
<sequence>MSKITIQSVLIADEIEQECIDCLQNSNVKVVKKTKLNEADLIAELKHFDAVIVRSATKISRSVISACASSLKLIGRAGTGVDNIDVEAATEYGVVVMNTPDAPCCPQFLRWKEEEEDLGQHPKSPIFFASKLAAANQPTHLLDLYWMHDQQQ</sequence>
<evidence type="ECO:0000313" key="5">
    <source>
        <dbReference type="Proteomes" id="UP000887574"/>
    </source>
</evidence>
<comment type="similarity">
    <text evidence="1">Belongs to the D-isomer specific 2-hydroxyacid dehydrogenase family.</text>
</comment>
<dbReference type="GO" id="GO:0051287">
    <property type="term" value="F:NAD binding"/>
    <property type="evidence" value="ECO:0007669"/>
    <property type="project" value="InterPro"/>
</dbReference>
<evidence type="ECO:0000256" key="3">
    <source>
        <dbReference type="ARBA" id="ARBA00023027"/>
    </source>
</evidence>
<keyword evidence="5" id="KW-1185">Reference proteome</keyword>
<dbReference type="InterPro" id="IPR006139">
    <property type="entry name" value="D-isomer_2_OHA_DH_cat_dom"/>
</dbReference>
<evidence type="ECO:0000313" key="6">
    <source>
        <dbReference type="WBParaSite" id="jg16553"/>
    </source>
</evidence>
<dbReference type="InterPro" id="IPR050857">
    <property type="entry name" value="D-2-hydroxyacid_DH"/>
</dbReference>
<dbReference type="FunFam" id="3.40.50.720:FF:000038">
    <property type="entry name" value="D-3-phosphoglycerate dehydrogenase"/>
    <property type="match status" value="1"/>
</dbReference>
<dbReference type="WBParaSite" id="jg16553">
    <property type="protein sequence ID" value="jg16553"/>
    <property type="gene ID" value="jg16553"/>
</dbReference>